<reference evidence="1 2" key="1">
    <citation type="journal article" date="2019" name="Nat. Ecol. Evol.">
        <title>Megaphylogeny resolves global patterns of mushroom evolution.</title>
        <authorList>
            <person name="Varga T."/>
            <person name="Krizsan K."/>
            <person name="Foldi C."/>
            <person name="Dima B."/>
            <person name="Sanchez-Garcia M."/>
            <person name="Sanchez-Ramirez S."/>
            <person name="Szollosi G.J."/>
            <person name="Szarkandi J.G."/>
            <person name="Papp V."/>
            <person name="Albert L."/>
            <person name="Andreopoulos W."/>
            <person name="Angelini C."/>
            <person name="Antonin V."/>
            <person name="Barry K.W."/>
            <person name="Bougher N.L."/>
            <person name="Buchanan P."/>
            <person name="Buyck B."/>
            <person name="Bense V."/>
            <person name="Catcheside P."/>
            <person name="Chovatia M."/>
            <person name="Cooper J."/>
            <person name="Damon W."/>
            <person name="Desjardin D."/>
            <person name="Finy P."/>
            <person name="Geml J."/>
            <person name="Haridas S."/>
            <person name="Hughes K."/>
            <person name="Justo A."/>
            <person name="Karasinski D."/>
            <person name="Kautmanova I."/>
            <person name="Kiss B."/>
            <person name="Kocsube S."/>
            <person name="Kotiranta H."/>
            <person name="LaButti K.M."/>
            <person name="Lechner B.E."/>
            <person name="Liimatainen K."/>
            <person name="Lipzen A."/>
            <person name="Lukacs Z."/>
            <person name="Mihaltcheva S."/>
            <person name="Morgado L.N."/>
            <person name="Niskanen T."/>
            <person name="Noordeloos M.E."/>
            <person name="Ohm R.A."/>
            <person name="Ortiz-Santana B."/>
            <person name="Ovrebo C."/>
            <person name="Racz N."/>
            <person name="Riley R."/>
            <person name="Savchenko A."/>
            <person name="Shiryaev A."/>
            <person name="Soop K."/>
            <person name="Spirin V."/>
            <person name="Szebenyi C."/>
            <person name="Tomsovsky M."/>
            <person name="Tulloss R.E."/>
            <person name="Uehling J."/>
            <person name="Grigoriev I.V."/>
            <person name="Vagvolgyi C."/>
            <person name="Papp T."/>
            <person name="Martin F.M."/>
            <person name="Miettinen O."/>
            <person name="Hibbett D.S."/>
            <person name="Nagy L.G."/>
        </authorList>
    </citation>
    <scope>NUCLEOTIDE SEQUENCE [LARGE SCALE GENOMIC DNA]</scope>
    <source>
        <strain evidence="1 2">CBS 962.96</strain>
    </source>
</reference>
<dbReference type="EMBL" id="ML179071">
    <property type="protein sequence ID" value="THV03019.1"/>
    <property type="molecule type" value="Genomic_DNA"/>
</dbReference>
<name>A0A4S8MKL4_DENBC</name>
<sequence length="542" mass="60926">MSIQQLSEECLLKIIKFGANLDWPYQDTPFLLRPEYGGASTESVYSATFQVAISHVCRRWREIVVHIPYFWTTLHFSKLSHIAKARTFLERCKPSDCHPEACRDHTSHGVDRYQLDILILTVARQEHMSSDKTLVDTHLQEIFDILEPRISLWHSFHLQVRDRHSKEVARGVLGSGKPAPRLEILQLYHFEGHGTPQDFDEVNRRPEPVTCFGNDLPKLKHLSLIGVSLPWDPSRSSYLYQGTLQSLELALHADQIRPSYDVWQNILDANANLLMRLSVKYSGPKMTEVHTVTTQVHTIHLDHLKYLKLDGLDPDFKSNVLPSLCIPASISSSSRSPVGESGAVMAKKGVQSEVDISLFSGASGFSMSHTTMIVCRDYHQHVEKDPSTDRRLRAMEHCLEGLEHTVDRFFGAQAQTAGPKPEVSPLSIITHEAYYRPSTPYNSPPTFDMQLIRRNPTLPLQNQVLTYGGVESGTENVAFPSPLPSFPVPAISIPSSECPTVPTAHHPSSASGRVVRARQYSYSARAEPPFLTFPSPSFIECF</sequence>
<gene>
    <name evidence="1" type="ORF">K435DRAFT_748432</name>
</gene>
<accession>A0A4S8MKL4</accession>
<evidence type="ECO:0000313" key="1">
    <source>
        <dbReference type="EMBL" id="THV03019.1"/>
    </source>
</evidence>
<protein>
    <submittedName>
        <fullName evidence="1">Uncharacterized protein</fullName>
    </submittedName>
</protein>
<dbReference type="Proteomes" id="UP000297245">
    <property type="component" value="Unassembled WGS sequence"/>
</dbReference>
<keyword evidence="2" id="KW-1185">Reference proteome</keyword>
<proteinExistence type="predicted"/>
<dbReference type="AlphaFoldDB" id="A0A4S8MKL4"/>
<evidence type="ECO:0000313" key="2">
    <source>
        <dbReference type="Proteomes" id="UP000297245"/>
    </source>
</evidence>
<dbReference type="OrthoDB" id="3352270at2759"/>
<organism evidence="1 2">
    <name type="scientific">Dendrothele bispora (strain CBS 962.96)</name>
    <dbReference type="NCBI Taxonomy" id="1314807"/>
    <lineage>
        <taxon>Eukaryota</taxon>
        <taxon>Fungi</taxon>
        <taxon>Dikarya</taxon>
        <taxon>Basidiomycota</taxon>
        <taxon>Agaricomycotina</taxon>
        <taxon>Agaricomycetes</taxon>
        <taxon>Agaricomycetidae</taxon>
        <taxon>Agaricales</taxon>
        <taxon>Agaricales incertae sedis</taxon>
        <taxon>Dendrothele</taxon>
    </lineage>
</organism>
<dbReference type="Gene3D" id="1.20.1280.50">
    <property type="match status" value="1"/>
</dbReference>